<reference evidence="1 2" key="1">
    <citation type="submission" date="2012-09" db="EMBL/GenBank/DDBJ databases">
        <title>The Genome Sequence of Bacteroides oleiciplenus YIT 12058.</title>
        <authorList>
            <consortium name="The Broad Institute Genome Sequencing Platform"/>
            <person name="Earl A."/>
            <person name="Ward D."/>
            <person name="Feldgarden M."/>
            <person name="Gevers D."/>
            <person name="Morotomi M."/>
            <person name="Walker B."/>
            <person name="Young S.K."/>
            <person name="Zeng Q."/>
            <person name="Gargeya S."/>
            <person name="Fitzgerald M."/>
            <person name="Haas B."/>
            <person name="Abouelleil A."/>
            <person name="Alvarado L."/>
            <person name="Arachchi H.M."/>
            <person name="Berlin A.M."/>
            <person name="Chapman S.B."/>
            <person name="Goldberg J."/>
            <person name="Griggs A."/>
            <person name="Gujja S."/>
            <person name="Hansen M."/>
            <person name="Howarth C."/>
            <person name="Imamovic A."/>
            <person name="Larimer J."/>
            <person name="McCowen C."/>
            <person name="Montmayeur A."/>
            <person name="Murphy C."/>
            <person name="Neiman D."/>
            <person name="Pearson M."/>
            <person name="Priest M."/>
            <person name="Roberts A."/>
            <person name="Saif S."/>
            <person name="Shea T."/>
            <person name="Sisk P."/>
            <person name="Sykes S."/>
            <person name="Wortman J."/>
            <person name="Nusbaum C."/>
            <person name="Birren B."/>
        </authorList>
    </citation>
    <scope>NUCLEOTIDE SEQUENCE [LARGE SCALE GENOMIC DNA]</scope>
    <source>
        <strain evidence="1 2">YIT 12058</strain>
    </source>
</reference>
<proteinExistence type="predicted"/>
<dbReference type="Gene3D" id="2.160.10.10">
    <property type="entry name" value="Hexapeptide repeat proteins"/>
    <property type="match status" value="1"/>
</dbReference>
<dbReference type="Pfam" id="PF00132">
    <property type="entry name" value="Hexapep"/>
    <property type="match status" value="1"/>
</dbReference>
<dbReference type="InterPro" id="IPR011004">
    <property type="entry name" value="Trimer_LpxA-like_sf"/>
</dbReference>
<comment type="caution">
    <text evidence="1">The sequence shown here is derived from an EMBL/GenBank/DDBJ whole genome shotgun (WGS) entry which is preliminary data.</text>
</comment>
<protein>
    <recommendedName>
        <fullName evidence="3">Serine acetyltransferase</fullName>
    </recommendedName>
</protein>
<dbReference type="InterPro" id="IPR001451">
    <property type="entry name" value="Hexapep"/>
</dbReference>
<evidence type="ECO:0000313" key="1">
    <source>
        <dbReference type="EMBL" id="EKU91882.1"/>
    </source>
</evidence>
<organism evidence="1 2">
    <name type="scientific">Bacteroides oleiciplenus YIT 12058</name>
    <dbReference type="NCBI Taxonomy" id="742727"/>
    <lineage>
        <taxon>Bacteria</taxon>
        <taxon>Pseudomonadati</taxon>
        <taxon>Bacteroidota</taxon>
        <taxon>Bacteroidia</taxon>
        <taxon>Bacteroidales</taxon>
        <taxon>Bacteroidaceae</taxon>
        <taxon>Bacteroides</taxon>
    </lineage>
</organism>
<dbReference type="Proteomes" id="UP000009872">
    <property type="component" value="Unassembled WGS sequence"/>
</dbReference>
<sequence length="172" mass="19329">MFVCNFHYKMKPFSFHHKFGRVFLSWIQHYNHKKYWKRRAVVVNPQNKTNLLLKLYYLYYIKKTDAYHNCSFGTNLNAGAFFATPPYLPHGANGIIVGHDAYIGSNITIFQQVTISQGGVKIMDDVMLGAGAKVLPGVTIGNNVKVGANCVVVEDVPDNATVVLPKPRIIIK</sequence>
<dbReference type="EMBL" id="ADLF01000003">
    <property type="protein sequence ID" value="EKU91882.1"/>
    <property type="molecule type" value="Genomic_DNA"/>
</dbReference>
<dbReference type="AlphaFoldDB" id="K9ELX8"/>
<name>K9ELX8_9BACE</name>
<evidence type="ECO:0000313" key="2">
    <source>
        <dbReference type="Proteomes" id="UP000009872"/>
    </source>
</evidence>
<dbReference type="PANTHER" id="PTHR42811">
    <property type="entry name" value="SERINE ACETYLTRANSFERASE"/>
    <property type="match status" value="1"/>
</dbReference>
<evidence type="ECO:0008006" key="3">
    <source>
        <dbReference type="Google" id="ProtNLM"/>
    </source>
</evidence>
<gene>
    <name evidence="1" type="ORF">HMPREF9447_00868</name>
</gene>
<accession>K9ELX8</accession>
<keyword evidence="2" id="KW-1185">Reference proteome</keyword>
<dbReference type="HOGENOM" id="CLU_051638_10_2_10"/>
<dbReference type="PATRIC" id="fig|742727.4.peg.871"/>
<dbReference type="eggNOG" id="COG1045">
    <property type="taxonomic scope" value="Bacteria"/>
</dbReference>
<dbReference type="STRING" id="742727.HMPREF9447_00868"/>
<dbReference type="SUPFAM" id="SSF51161">
    <property type="entry name" value="Trimeric LpxA-like enzymes"/>
    <property type="match status" value="1"/>
</dbReference>